<gene>
    <name evidence="1" type="ORF">FHS56_001652</name>
</gene>
<sequence>MTITQTLCLPFLAEYTLYPYNQTEAALMSCPEWQKGLYFGHPRSGHPEGMVLYHLQEVLYNISLIDAFIDEHTHDRLRFIALVHDNFKYAALYRSGQKIPPQYHHAYLARQFASRFTQDQQLLNVIEWHDNAFHIWRKGKQSGNWQEAERELYALAQSLGDALQLFYLFFKCDTRTGDKTQQPLHWFEACLRHQIYFVPLKEYWNI</sequence>
<dbReference type="EMBL" id="JAASRN010000002">
    <property type="protein sequence ID" value="NIK74139.1"/>
    <property type="molecule type" value="Genomic_DNA"/>
</dbReference>
<evidence type="ECO:0008006" key="3">
    <source>
        <dbReference type="Google" id="ProtNLM"/>
    </source>
</evidence>
<dbReference type="AlphaFoldDB" id="A0A846MRQ3"/>
<reference evidence="1 2" key="1">
    <citation type="submission" date="2020-03" db="EMBL/GenBank/DDBJ databases">
        <title>Genomic Encyclopedia of Type Strains, Phase IV (KMG-IV): sequencing the most valuable type-strain genomes for metagenomic binning, comparative biology and taxonomic classification.</title>
        <authorList>
            <person name="Goeker M."/>
        </authorList>
    </citation>
    <scope>NUCLEOTIDE SEQUENCE [LARGE SCALE GENOMIC DNA]</scope>
    <source>
        <strain evidence="1 2">DSM 5718</strain>
    </source>
</reference>
<accession>A0A846MRQ3</accession>
<evidence type="ECO:0000313" key="2">
    <source>
        <dbReference type="Proteomes" id="UP000537126"/>
    </source>
</evidence>
<comment type="caution">
    <text evidence="1">The sequence shown here is derived from an EMBL/GenBank/DDBJ whole genome shotgun (WGS) entry which is preliminary data.</text>
</comment>
<organism evidence="1 2">
    <name type="scientific">Thermonema lapsum</name>
    <dbReference type="NCBI Taxonomy" id="28195"/>
    <lineage>
        <taxon>Bacteria</taxon>
        <taxon>Pseudomonadati</taxon>
        <taxon>Bacteroidota</taxon>
        <taxon>Cytophagia</taxon>
        <taxon>Cytophagales</taxon>
        <taxon>Thermonemataceae</taxon>
        <taxon>Thermonema</taxon>
    </lineage>
</organism>
<dbReference type="RefSeq" id="WP_166919520.1">
    <property type="nucleotide sequence ID" value="NZ_JAASRN010000002.1"/>
</dbReference>
<proteinExistence type="predicted"/>
<dbReference type="Proteomes" id="UP000537126">
    <property type="component" value="Unassembled WGS sequence"/>
</dbReference>
<dbReference type="SUPFAM" id="SSF109604">
    <property type="entry name" value="HD-domain/PDEase-like"/>
    <property type="match status" value="1"/>
</dbReference>
<name>A0A846MRQ3_9BACT</name>
<evidence type="ECO:0000313" key="1">
    <source>
        <dbReference type="EMBL" id="NIK74139.1"/>
    </source>
</evidence>
<protein>
    <recommendedName>
        <fullName evidence="3">HD domain-containing protein</fullName>
    </recommendedName>
</protein>
<keyword evidence="2" id="KW-1185">Reference proteome</keyword>